<keyword evidence="3" id="KW-0813">Transport</keyword>
<dbReference type="PANTHER" id="PTHR30026">
    <property type="entry name" value="OUTER MEMBRANE PROTEIN TOLC"/>
    <property type="match status" value="1"/>
</dbReference>
<proteinExistence type="inferred from homology"/>
<dbReference type="GO" id="GO:0015562">
    <property type="term" value="F:efflux transmembrane transporter activity"/>
    <property type="evidence" value="ECO:0007669"/>
    <property type="project" value="InterPro"/>
</dbReference>
<name>A0A4R2ESP2_9BACT</name>
<dbReference type="PANTHER" id="PTHR30026:SF20">
    <property type="entry name" value="OUTER MEMBRANE PROTEIN TOLC"/>
    <property type="match status" value="1"/>
</dbReference>
<dbReference type="SUPFAM" id="SSF56954">
    <property type="entry name" value="Outer membrane efflux proteins (OEP)"/>
    <property type="match status" value="1"/>
</dbReference>
<evidence type="ECO:0000256" key="5">
    <source>
        <dbReference type="ARBA" id="ARBA00022692"/>
    </source>
</evidence>
<comment type="subcellular location">
    <subcellularLocation>
        <location evidence="1">Cell outer membrane</location>
    </subcellularLocation>
</comment>
<dbReference type="InterPro" id="IPR003423">
    <property type="entry name" value="OMP_efflux"/>
</dbReference>
<reference evidence="9 10" key="1">
    <citation type="submission" date="2019-03" db="EMBL/GenBank/DDBJ databases">
        <title>Genomic Encyclopedia of Archaeal and Bacterial Type Strains, Phase II (KMG-II): from individual species to whole genera.</title>
        <authorList>
            <person name="Goeker M."/>
        </authorList>
    </citation>
    <scope>NUCLEOTIDE SEQUENCE [LARGE SCALE GENOMIC DNA]</scope>
    <source>
        <strain evidence="9 10">RL-C</strain>
    </source>
</reference>
<dbReference type="Proteomes" id="UP000294830">
    <property type="component" value="Unassembled WGS sequence"/>
</dbReference>
<sequence>MRMKEKLLVPLLLSFSVFISQQASGQTELKNLIGYALEHSHDVKKAEYQLQESSYMVKEARGHGLPQVEGSASSSKMMFKNIEIPASAYSMIPAEYSPILDKLSSIDKFYSTSAAVQVTQLIYSQSYWIGLNAAKKTRELYSILKTKSEEEIIAEVADGYYQAGSLILQVQTINKSIKNLKEIFRIADLNYKNDFIKESDVNRLKVTITNLETTQKTLQNGIYIQMNYLKALAGIPSDSTISIDAESLVNNFDIRTSKANFKIEDVPSYQALTKQAEVYEQQTKLSKAEYYPTLAAFGKYSFTSGGTSFNLDSWNKMSTIGLNLSIPIFKSGVTRSKVRRSQLQHFQINEDIAKSKELLKIAFDNAQSAYQTAQEQLIVQKDNRELAQKVYQQTLLQYQEGMASMADLLNVNSDFLQADNSYNQQVLKCKTSEIQMLKASGNLKRLVSQKQ</sequence>
<evidence type="ECO:0000256" key="2">
    <source>
        <dbReference type="ARBA" id="ARBA00007613"/>
    </source>
</evidence>
<protein>
    <submittedName>
        <fullName evidence="9">Outer membrane protein TolC</fullName>
    </submittedName>
</protein>
<evidence type="ECO:0000256" key="3">
    <source>
        <dbReference type="ARBA" id="ARBA00022448"/>
    </source>
</evidence>
<evidence type="ECO:0000313" key="9">
    <source>
        <dbReference type="EMBL" id="TCN70646.1"/>
    </source>
</evidence>
<dbReference type="Pfam" id="PF02321">
    <property type="entry name" value="OEP"/>
    <property type="match status" value="2"/>
</dbReference>
<organism evidence="9 10">
    <name type="scientific">Acetobacteroides hydrogenigenes</name>
    <dbReference type="NCBI Taxonomy" id="979970"/>
    <lineage>
        <taxon>Bacteria</taxon>
        <taxon>Pseudomonadati</taxon>
        <taxon>Bacteroidota</taxon>
        <taxon>Bacteroidia</taxon>
        <taxon>Bacteroidales</taxon>
        <taxon>Rikenellaceae</taxon>
        <taxon>Acetobacteroides</taxon>
    </lineage>
</organism>
<dbReference type="GO" id="GO:0009279">
    <property type="term" value="C:cell outer membrane"/>
    <property type="evidence" value="ECO:0007669"/>
    <property type="project" value="UniProtKB-SubCell"/>
</dbReference>
<accession>A0A4R2ESP2</accession>
<dbReference type="EMBL" id="SLWB01000003">
    <property type="protein sequence ID" value="TCN70646.1"/>
    <property type="molecule type" value="Genomic_DNA"/>
</dbReference>
<evidence type="ECO:0000256" key="7">
    <source>
        <dbReference type="ARBA" id="ARBA00023237"/>
    </source>
</evidence>
<dbReference type="OrthoDB" id="367883at2"/>
<evidence type="ECO:0000256" key="4">
    <source>
        <dbReference type="ARBA" id="ARBA00022452"/>
    </source>
</evidence>
<gene>
    <name evidence="9" type="ORF">CLV25_103166</name>
</gene>
<keyword evidence="4" id="KW-1134">Transmembrane beta strand</keyword>
<feature type="chain" id="PRO_5020278949" evidence="8">
    <location>
        <begin position="26"/>
        <end position="451"/>
    </location>
</feature>
<keyword evidence="5" id="KW-0812">Transmembrane</keyword>
<keyword evidence="6" id="KW-0472">Membrane</keyword>
<comment type="caution">
    <text evidence="9">The sequence shown here is derived from an EMBL/GenBank/DDBJ whole genome shotgun (WGS) entry which is preliminary data.</text>
</comment>
<evidence type="ECO:0000313" key="10">
    <source>
        <dbReference type="Proteomes" id="UP000294830"/>
    </source>
</evidence>
<keyword evidence="10" id="KW-1185">Reference proteome</keyword>
<dbReference type="InterPro" id="IPR051906">
    <property type="entry name" value="TolC-like"/>
</dbReference>
<dbReference type="GO" id="GO:1990281">
    <property type="term" value="C:efflux pump complex"/>
    <property type="evidence" value="ECO:0007669"/>
    <property type="project" value="TreeGrafter"/>
</dbReference>
<evidence type="ECO:0000256" key="1">
    <source>
        <dbReference type="ARBA" id="ARBA00004442"/>
    </source>
</evidence>
<dbReference type="AlphaFoldDB" id="A0A4R2ESP2"/>
<comment type="similarity">
    <text evidence="2">Belongs to the outer membrane factor (OMF) (TC 1.B.17) family.</text>
</comment>
<dbReference type="GO" id="GO:0015288">
    <property type="term" value="F:porin activity"/>
    <property type="evidence" value="ECO:0007669"/>
    <property type="project" value="TreeGrafter"/>
</dbReference>
<evidence type="ECO:0000256" key="6">
    <source>
        <dbReference type="ARBA" id="ARBA00023136"/>
    </source>
</evidence>
<evidence type="ECO:0000256" key="8">
    <source>
        <dbReference type="SAM" id="SignalP"/>
    </source>
</evidence>
<dbReference type="Gene3D" id="1.20.1600.10">
    <property type="entry name" value="Outer membrane efflux proteins (OEP)"/>
    <property type="match status" value="1"/>
</dbReference>
<keyword evidence="8" id="KW-0732">Signal</keyword>
<feature type="signal peptide" evidence="8">
    <location>
        <begin position="1"/>
        <end position="25"/>
    </location>
</feature>
<keyword evidence="7" id="KW-0998">Cell outer membrane</keyword>